<feature type="domain" description="D-galactarate/Altronate dehydratase second" evidence="4">
    <location>
        <begin position="634"/>
        <end position="752"/>
    </location>
</feature>
<sequence length="958" mass="103203">MARRHLDIGYDAAPEPVLQDNGILPSSALKGSLVRPDNAALALDFIAKGTQITSWGLPFGIALMDLAPGSYLCNLKSLATFADRHSKLNLPSEPTFRNAPFTRHTVAQQNFSPAPPTKRDESAAATPAPLTTFMGFPRGGNRGAGTRNYVVILGISSRAAGFARALERQFTHTLEQARTLQGQATCDGVVAVAHTEGGLDAKLTTDNENNVEKVLRVLAGFAVHPNVGAVLFLDHGDEVVTTRHVLEYIRAHDYPLDDVPYRALSLKNQTMKEAMHQATELVEELYLQAQQHQRVAVGVEHLCFAQQCGGSDAFSGISANPLAGWMARELVAQGGSAVLAETDELIGAESYVLQRVRDYDTADHFLQLVDRYYRYTNRRGHSPEGNPSGGNLYRGLYNITLKSAGAAMKKLPDVRLDHVLEYGQRLQPEGHGYAFMDSPGNDLESIAGQVAAGCNMIVFTTGNGSVTNFPFVPTIKVLTTTKRYQLLSDDMDVNAGRFLDGEVSLSQLGREAYQLFVRAASGTPTKGELAGHHQVQIWRNWGHLDGDEADREGVKMDPNADVQQESAEEQVTSSGEGSSHPDAARQGKWLEIRTLTTRRKMQLLQGKPLIPDIQSRKALKSLCSALSALELIPAKIADKIARQLNDRKAAQNAPIFAGLSRFVALPHTEGCGHSSGDHESLVMRTLSSYAAHPMAGAVVMLEHGCEKTHNGRFQQLLSEDPSVSLDRCAFASIQLDGGLNKVTSRVEQLLEQLELSSTSVPVRQPAAVSHIRIGILATTPLPTSVQAALGLVVAAVTLEGGTVVLAGSHVVRGHVLQHVFSNGDDAQNATLGYGQMVMERGLHIMSASTIHPVELATGLGATGVDVMLAIVKPHQPLPPHPLIPIIQAAVPGCEASTDIDLQLDETMPTSDDAALEHVWAQQLLARVTATLTRTCVPPLFGTDLTDFQLSRAAMAVSM</sequence>
<keyword evidence="2" id="KW-0456">Lyase</keyword>
<dbReference type="RefSeq" id="XP_001749330.1">
    <property type="nucleotide sequence ID" value="XM_001749278.1"/>
</dbReference>
<dbReference type="AlphaFoldDB" id="A9V9F3"/>
<dbReference type="Proteomes" id="UP000001357">
    <property type="component" value="Unassembled WGS sequence"/>
</dbReference>
<dbReference type="InterPro" id="IPR048332">
    <property type="entry name" value="GD_AH_C"/>
</dbReference>
<dbReference type="PANTHER" id="PTHR30536">
    <property type="entry name" value="ALTRONATE/GALACTARATE DEHYDRATASE"/>
    <property type="match status" value="1"/>
</dbReference>
<comment type="similarity">
    <text evidence="1">Belongs to the UxaA family.</text>
</comment>
<protein>
    <recommendedName>
        <fullName evidence="8">Altronate hydrolase</fullName>
    </recommendedName>
</protein>
<dbReference type="STRING" id="81824.A9V9F3"/>
<organism evidence="6 7">
    <name type="scientific">Monosiga brevicollis</name>
    <name type="common">Choanoflagellate</name>
    <dbReference type="NCBI Taxonomy" id="81824"/>
    <lineage>
        <taxon>Eukaryota</taxon>
        <taxon>Choanoflagellata</taxon>
        <taxon>Craspedida</taxon>
        <taxon>Salpingoecidae</taxon>
        <taxon>Monosiga</taxon>
    </lineage>
</organism>
<dbReference type="GO" id="GO:0016829">
    <property type="term" value="F:lyase activity"/>
    <property type="evidence" value="ECO:0007669"/>
    <property type="project" value="UniProtKB-KW"/>
</dbReference>
<dbReference type="eggNOG" id="ENOG502QTJS">
    <property type="taxonomic scope" value="Eukaryota"/>
</dbReference>
<evidence type="ECO:0000256" key="2">
    <source>
        <dbReference type="ARBA" id="ARBA00023239"/>
    </source>
</evidence>
<reference evidence="6 7" key="1">
    <citation type="journal article" date="2008" name="Nature">
        <title>The genome of the choanoflagellate Monosiga brevicollis and the origin of metazoans.</title>
        <authorList>
            <consortium name="JGI Sequencing"/>
            <person name="King N."/>
            <person name="Westbrook M.J."/>
            <person name="Young S.L."/>
            <person name="Kuo A."/>
            <person name="Abedin M."/>
            <person name="Chapman J."/>
            <person name="Fairclough S."/>
            <person name="Hellsten U."/>
            <person name="Isogai Y."/>
            <person name="Letunic I."/>
            <person name="Marr M."/>
            <person name="Pincus D."/>
            <person name="Putnam N."/>
            <person name="Rokas A."/>
            <person name="Wright K.J."/>
            <person name="Zuzow R."/>
            <person name="Dirks W."/>
            <person name="Good M."/>
            <person name="Goodstein D."/>
            <person name="Lemons D."/>
            <person name="Li W."/>
            <person name="Lyons J.B."/>
            <person name="Morris A."/>
            <person name="Nichols S."/>
            <person name="Richter D.J."/>
            <person name="Salamov A."/>
            <person name="Bork P."/>
            <person name="Lim W.A."/>
            <person name="Manning G."/>
            <person name="Miller W.T."/>
            <person name="McGinnis W."/>
            <person name="Shapiro H."/>
            <person name="Tjian R."/>
            <person name="Grigoriev I.V."/>
            <person name="Rokhsar D."/>
        </authorList>
    </citation>
    <scope>NUCLEOTIDE SEQUENCE [LARGE SCALE GENOMIC DNA]</scope>
    <source>
        <strain evidence="7">MX1 / ATCC 50154</strain>
    </source>
</reference>
<dbReference type="Pfam" id="PF04295">
    <property type="entry name" value="GD_AH_second"/>
    <property type="match status" value="2"/>
</dbReference>
<feature type="domain" description="D-galactarate/Altronate dehydratase second" evidence="4">
    <location>
        <begin position="135"/>
        <end position="289"/>
    </location>
</feature>
<evidence type="ECO:0000259" key="5">
    <source>
        <dbReference type="Pfam" id="PF20629"/>
    </source>
</evidence>
<evidence type="ECO:0000256" key="3">
    <source>
        <dbReference type="SAM" id="MobiDB-lite"/>
    </source>
</evidence>
<accession>A9V9F3</accession>
<gene>
    <name evidence="6" type="ORF">MONBRDRAFT_28912</name>
</gene>
<feature type="compositionally biased region" description="Polar residues" evidence="3">
    <location>
        <begin position="561"/>
        <end position="577"/>
    </location>
</feature>
<dbReference type="InParanoid" id="A9V9F3"/>
<dbReference type="KEGG" id="mbr:MONBRDRAFT_28912"/>
<evidence type="ECO:0000313" key="6">
    <source>
        <dbReference type="EMBL" id="EDQ85851.1"/>
    </source>
</evidence>
<proteinExistence type="inferred from homology"/>
<dbReference type="InterPro" id="IPR052172">
    <property type="entry name" value="UxaA_altronate/galactarate_dh"/>
</dbReference>
<dbReference type="Pfam" id="PF20629">
    <property type="entry name" value="GD_AH_C"/>
    <property type="match status" value="1"/>
</dbReference>
<dbReference type="EMBL" id="CH991570">
    <property type="protein sequence ID" value="EDQ85851.1"/>
    <property type="molecule type" value="Genomic_DNA"/>
</dbReference>
<evidence type="ECO:0000256" key="1">
    <source>
        <dbReference type="ARBA" id="ARBA00010986"/>
    </source>
</evidence>
<feature type="region of interest" description="Disordered" evidence="3">
    <location>
        <begin position="548"/>
        <end position="586"/>
    </location>
</feature>
<evidence type="ECO:0000259" key="4">
    <source>
        <dbReference type="Pfam" id="PF04295"/>
    </source>
</evidence>
<evidence type="ECO:0000313" key="7">
    <source>
        <dbReference type="Proteomes" id="UP000001357"/>
    </source>
</evidence>
<dbReference type="GeneID" id="5894627"/>
<dbReference type="PANTHER" id="PTHR30536:SF5">
    <property type="entry name" value="ALTRONATE DEHYDRATASE"/>
    <property type="match status" value="1"/>
</dbReference>
<feature type="domain" description="D-galactarate/Altronate dehydratase C-terminal" evidence="5">
    <location>
        <begin position="300"/>
        <end position="541"/>
    </location>
</feature>
<keyword evidence="7" id="KW-1185">Reference proteome</keyword>
<dbReference type="InterPro" id="IPR007392">
    <property type="entry name" value="GD_AH_second"/>
</dbReference>
<name>A9V9F3_MONBE</name>
<evidence type="ECO:0008006" key="8">
    <source>
        <dbReference type="Google" id="ProtNLM"/>
    </source>
</evidence>
<dbReference type="OMA" id="SQVSIWR"/>